<feature type="active site" description="Proton donor" evidence="5">
    <location>
        <position position="136"/>
    </location>
</feature>
<dbReference type="SUPFAM" id="SSF51182">
    <property type="entry name" value="RmlC-like cupins"/>
    <property type="match status" value="1"/>
</dbReference>
<dbReference type="InterPro" id="IPR000888">
    <property type="entry name" value="RmlC-like"/>
</dbReference>
<name>A0A847SB84_9NEIS</name>
<dbReference type="AlphaFoldDB" id="A0A847SB84"/>
<evidence type="ECO:0000256" key="1">
    <source>
        <dbReference type="ARBA" id="ARBA00001298"/>
    </source>
</evidence>
<dbReference type="NCBIfam" id="TIGR01221">
    <property type="entry name" value="rmlC"/>
    <property type="match status" value="1"/>
</dbReference>
<keyword evidence="6 7" id="KW-0413">Isomerase</keyword>
<dbReference type="Gene3D" id="2.60.120.10">
    <property type="entry name" value="Jelly Rolls"/>
    <property type="match status" value="1"/>
</dbReference>
<gene>
    <name evidence="7" type="primary">rfbC</name>
    <name evidence="7" type="ORF">HF682_05450</name>
</gene>
<evidence type="ECO:0000256" key="5">
    <source>
        <dbReference type="PIRSR" id="PIRSR600888-1"/>
    </source>
</evidence>
<dbReference type="UniPathway" id="UPA00124"/>
<evidence type="ECO:0000313" key="8">
    <source>
        <dbReference type="Proteomes" id="UP000587991"/>
    </source>
</evidence>
<evidence type="ECO:0000313" key="7">
    <source>
        <dbReference type="EMBL" id="NLR74599.1"/>
    </source>
</evidence>
<feature type="active site" description="Proton acceptor" evidence="5">
    <location>
        <position position="66"/>
    </location>
</feature>
<comment type="similarity">
    <text evidence="6">Belongs to the dTDP-4-dehydrorhamnose 3,5-epimerase family.</text>
</comment>
<dbReference type="InterPro" id="IPR014710">
    <property type="entry name" value="RmlC-like_jellyroll"/>
</dbReference>
<dbReference type="GO" id="GO:0008830">
    <property type="term" value="F:dTDP-4-dehydrorhamnose 3,5-epimerase activity"/>
    <property type="evidence" value="ECO:0007669"/>
    <property type="project" value="UniProtKB-UniRule"/>
</dbReference>
<comment type="function">
    <text evidence="2 6">Catalyzes the epimerization of the C3' and C5'positions of dTDP-6-deoxy-D-xylo-4-hexulose, forming dTDP-6-deoxy-L-lyxo-4-hexulose.</text>
</comment>
<dbReference type="CDD" id="cd00438">
    <property type="entry name" value="cupin_RmlC"/>
    <property type="match status" value="1"/>
</dbReference>
<sequence length="187" mass="20810">MRNLLTASATPLAGLLVLETVPQQAAASVETVTFRADAFQQWTNMSADFVLEGHSRSCKHVVRGLHYQAGEHAQGKLVRVVQGAVWDVAVDLRRHSATFGQWYATTLSADNGRQLWIPPGFAHGFCALADQVDMLYKLTAYRHAESERCIHWQDPDLAIPWPLSDREARLSERDAAAGGFRQAAYYD</sequence>
<dbReference type="EMBL" id="JABAIM010000001">
    <property type="protein sequence ID" value="NLR74599.1"/>
    <property type="molecule type" value="Genomic_DNA"/>
</dbReference>
<protein>
    <recommendedName>
        <fullName evidence="4 6">dTDP-4-dehydrorhamnose 3,5-epimerase</fullName>
        <ecNumber evidence="3 6">5.1.3.13</ecNumber>
    </recommendedName>
    <alternativeName>
        <fullName evidence="6">Thymidine diphospho-4-keto-rhamnose 3,5-epimerase</fullName>
    </alternativeName>
</protein>
<comment type="subunit">
    <text evidence="6">Homodimer.</text>
</comment>
<organism evidence="7 8">
    <name type="scientific">Leeia aquatica</name>
    <dbReference type="NCBI Taxonomy" id="2725557"/>
    <lineage>
        <taxon>Bacteria</taxon>
        <taxon>Pseudomonadati</taxon>
        <taxon>Pseudomonadota</taxon>
        <taxon>Betaproteobacteria</taxon>
        <taxon>Neisseriales</taxon>
        <taxon>Leeiaceae</taxon>
        <taxon>Leeia</taxon>
    </lineage>
</organism>
<evidence type="ECO:0000256" key="6">
    <source>
        <dbReference type="RuleBase" id="RU364069"/>
    </source>
</evidence>
<keyword evidence="8" id="KW-1185">Reference proteome</keyword>
<dbReference type="GO" id="GO:0000271">
    <property type="term" value="P:polysaccharide biosynthetic process"/>
    <property type="evidence" value="ECO:0007669"/>
    <property type="project" value="TreeGrafter"/>
</dbReference>
<comment type="catalytic activity">
    <reaction evidence="1 6">
        <text>dTDP-4-dehydro-6-deoxy-alpha-D-glucose = dTDP-4-dehydro-beta-L-rhamnose</text>
        <dbReference type="Rhea" id="RHEA:16969"/>
        <dbReference type="ChEBI" id="CHEBI:57649"/>
        <dbReference type="ChEBI" id="CHEBI:62830"/>
        <dbReference type="EC" id="5.1.3.13"/>
    </reaction>
</comment>
<dbReference type="PANTHER" id="PTHR21047">
    <property type="entry name" value="DTDP-6-DEOXY-D-GLUCOSE-3,5 EPIMERASE"/>
    <property type="match status" value="1"/>
</dbReference>
<dbReference type="GO" id="GO:0005829">
    <property type="term" value="C:cytosol"/>
    <property type="evidence" value="ECO:0007669"/>
    <property type="project" value="TreeGrafter"/>
</dbReference>
<dbReference type="Pfam" id="PF00908">
    <property type="entry name" value="dTDP_sugar_isom"/>
    <property type="match status" value="1"/>
</dbReference>
<proteinExistence type="inferred from homology"/>
<comment type="pathway">
    <text evidence="6">Carbohydrate biosynthesis; dTDP-L-rhamnose biosynthesis.</text>
</comment>
<dbReference type="Proteomes" id="UP000587991">
    <property type="component" value="Unassembled WGS sequence"/>
</dbReference>
<dbReference type="GO" id="GO:0019305">
    <property type="term" value="P:dTDP-rhamnose biosynthetic process"/>
    <property type="evidence" value="ECO:0007669"/>
    <property type="project" value="UniProtKB-UniRule"/>
</dbReference>
<evidence type="ECO:0000256" key="4">
    <source>
        <dbReference type="ARBA" id="ARBA00019595"/>
    </source>
</evidence>
<dbReference type="RefSeq" id="WP_168876205.1">
    <property type="nucleotide sequence ID" value="NZ_JABAIM010000001.1"/>
</dbReference>
<reference evidence="7 8" key="1">
    <citation type="submission" date="2020-04" db="EMBL/GenBank/DDBJ databases">
        <title>Draft genome of Leeia sp. IMCC25680.</title>
        <authorList>
            <person name="Song J."/>
            <person name="Cho J.-C."/>
        </authorList>
    </citation>
    <scope>NUCLEOTIDE SEQUENCE [LARGE SCALE GENOMIC DNA]</scope>
    <source>
        <strain evidence="7 8">IMCC25680</strain>
    </source>
</reference>
<accession>A0A847SB84</accession>
<dbReference type="EC" id="5.1.3.13" evidence="3 6"/>
<comment type="caution">
    <text evidence="7">The sequence shown here is derived from an EMBL/GenBank/DDBJ whole genome shotgun (WGS) entry which is preliminary data.</text>
</comment>
<dbReference type="PANTHER" id="PTHR21047:SF2">
    <property type="entry name" value="THYMIDINE DIPHOSPHO-4-KETO-RHAMNOSE 3,5-EPIMERASE"/>
    <property type="match status" value="1"/>
</dbReference>
<dbReference type="InterPro" id="IPR011051">
    <property type="entry name" value="RmlC_Cupin_sf"/>
</dbReference>
<evidence type="ECO:0000256" key="3">
    <source>
        <dbReference type="ARBA" id="ARBA00012098"/>
    </source>
</evidence>
<evidence type="ECO:0000256" key="2">
    <source>
        <dbReference type="ARBA" id="ARBA00001997"/>
    </source>
</evidence>